<gene>
    <name evidence="2" type="ORF">R1flu_020283</name>
</gene>
<dbReference type="Proteomes" id="UP001605036">
    <property type="component" value="Unassembled WGS sequence"/>
</dbReference>
<dbReference type="Pfam" id="PF05684">
    <property type="entry name" value="DUF819"/>
    <property type="match status" value="1"/>
</dbReference>
<evidence type="ECO:0000313" key="2">
    <source>
        <dbReference type="EMBL" id="KAL2652155.1"/>
    </source>
</evidence>
<dbReference type="PANTHER" id="PTHR34289:SF3">
    <property type="entry name" value="PROTEIN, PUTATIVE (DUF819)-RELATED"/>
    <property type="match status" value="1"/>
</dbReference>
<evidence type="ECO:0000256" key="1">
    <source>
        <dbReference type="SAM" id="Phobius"/>
    </source>
</evidence>
<comment type="caution">
    <text evidence="2">The sequence shown here is derived from an EMBL/GenBank/DDBJ whole genome shotgun (WGS) entry which is preliminary data.</text>
</comment>
<reference evidence="2 3" key="1">
    <citation type="submission" date="2024-09" db="EMBL/GenBank/DDBJ databases">
        <title>Chromosome-scale assembly of Riccia fluitans.</title>
        <authorList>
            <person name="Paukszto L."/>
            <person name="Sawicki J."/>
            <person name="Karawczyk K."/>
            <person name="Piernik-Szablinska J."/>
            <person name="Szczecinska M."/>
            <person name="Mazdziarz M."/>
        </authorList>
    </citation>
    <scope>NUCLEOTIDE SEQUENCE [LARGE SCALE GENOMIC DNA]</scope>
    <source>
        <strain evidence="2">Rf_01</strain>
        <tissue evidence="2">Aerial parts of the thallus</tissue>
    </source>
</reference>
<dbReference type="AlphaFoldDB" id="A0ABD1ZL20"/>
<feature type="transmembrane region" description="Helical" evidence="1">
    <location>
        <begin position="145"/>
        <end position="167"/>
    </location>
</feature>
<keyword evidence="1" id="KW-1133">Transmembrane helix</keyword>
<dbReference type="InterPro" id="IPR008537">
    <property type="entry name" value="DUF819"/>
</dbReference>
<organism evidence="2 3">
    <name type="scientific">Riccia fluitans</name>
    <dbReference type="NCBI Taxonomy" id="41844"/>
    <lineage>
        <taxon>Eukaryota</taxon>
        <taxon>Viridiplantae</taxon>
        <taxon>Streptophyta</taxon>
        <taxon>Embryophyta</taxon>
        <taxon>Marchantiophyta</taxon>
        <taxon>Marchantiopsida</taxon>
        <taxon>Marchantiidae</taxon>
        <taxon>Marchantiales</taxon>
        <taxon>Ricciaceae</taxon>
        <taxon>Riccia</taxon>
    </lineage>
</organism>
<keyword evidence="1" id="KW-0812">Transmembrane</keyword>
<evidence type="ECO:0000313" key="3">
    <source>
        <dbReference type="Proteomes" id="UP001605036"/>
    </source>
</evidence>
<proteinExistence type="predicted"/>
<feature type="transmembrane region" description="Helical" evidence="1">
    <location>
        <begin position="29"/>
        <end position="47"/>
    </location>
</feature>
<dbReference type="PANTHER" id="PTHR34289">
    <property type="entry name" value="PROTEIN, PUTATIVE (DUF819)-RELATED"/>
    <property type="match status" value="1"/>
</dbReference>
<feature type="transmembrane region" description="Helical" evidence="1">
    <location>
        <begin position="85"/>
        <end position="104"/>
    </location>
</feature>
<keyword evidence="1" id="KW-0472">Membrane</keyword>
<protein>
    <submittedName>
        <fullName evidence="2">Uncharacterized protein</fullName>
    </submittedName>
</protein>
<accession>A0ABD1ZL20</accession>
<feature type="transmembrane region" description="Helical" evidence="1">
    <location>
        <begin position="59"/>
        <end position="79"/>
    </location>
</feature>
<keyword evidence="3" id="KW-1185">Reference proteome</keyword>
<name>A0ABD1ZL20_9MARC</name>
<sequence length="170" mass="17270">MSIALAFSVAICMAGNLMAKALKLQGGGISCITAVVVVLATLFPSFCGKLSTSGTGLAMVLLQIFFTTVGANASIANVIRSAPGLFAFSLVQVAVHLAMILGIGKLCGVQRKELLLASNANVGGPSTAVGMATAKGWRTLSVPSILIGIFGISIATFISIILGVSWLSKI</sequence>
<dbReference type="EMBL" id="JBHFFA010000001">
    <property type="protein sequence ID" value="KAL2652155.1"/>
    <property type="molecule type" value="Genomic_DNA"/>
</dbReference>